<dbReference type="Pfam" id="PF04218">
    <property type="entry name" value="CENP-B_N"/>
    <property type="match status" value="1"/>
</dbReference>
<keyword evidence="2 5" id="KW-0238">DNA-binding</keyword>
<dbReference type="Gene3D" id="1.10.10.60">
    <property type="entry name" value="Homeodomain-like"/>
    <property type="match status" value="1"/>
</dbReference>
<dbReference type="GO" id="GO:0003677">
    <property type="term" value="F:DNA binding"/>
    <property type="evidence" value="ECO:0007669"/>
    <property type="project" value="UniProtKB-UniRule"/>
</dbReference>
<comment type="subcellular location">
    <subcellularLocation>
        <location evidence="1 2">Nucleus</location>
    </subcellularLocation>
</comment>
<reference evidence="5" key="1">
    <citation type="journal article" date="2021" name="Sci. Adv.">
        <title>The American lobster genome reveals insights on longevity, neural, and immune adaptations.</title>
        <authorList>
            <person name="Polinski J.M."/>
            <person name="Zimin A.V."/>
            <person name="Clark K.F."/>
            <person name="Kohn A.B."/>
            <person name="Sadowski N."/>
            <person name="Timp W."/>
            <person name="Ptitsyn A."/>
            <person name="Khanna P."/>
            <person name="Romanova D.Y."/>
            <person name="Williams P."/>
            <person name="Greenwood S.J."/>
            <person name="Moroz L.L."/>
            <person name="Walt D.R."/>
            <person name="Bodnar A.G."/>
        </authorList>
    </citation>
    <scope>NUCLEOTIDE SEQUENCE</scope>
    <source>
        <strain evidence="5">GMGI-L3</strain>
    </source>
</reference>
<sequence length="443" mass="47423">MSGSGSSVVQEVKATEETAKDVVLQLENASTVQDENKPADSEENTVSGCGRKNVNITNVGSVPGDSEPMQLTDGGIPEQEGRSMDVDDNPDAEDDITIHENEVFEFEKEGEIDEAEESCFKIDKVYSVTSEQHDDIEPSETNEDKQREEKSELNVNEANESAKYADKGERLQTKDVKKEIKEEAKMKEEKQIKPKAPRPALAKVPSLTGGVGGVRMLGGGVRGTSMPLIVSMGAGNPGIPLLPAGLPPGRYVILPGTSTTSKTNSCATVTTMSANLTPRLATSVAASATRNLVAAQKALTTPPNPPAAIVPQPAGGTKMYTRERGRRKSYTAGEKLAMIEAVEAGQRKSVVADRFGVAPSTLACILAQKNKIRAEQDNLARRRVRHPKYAIRDDLRGKGTTAGMSTLRLSPPTDHPFTHFLAPLSAPTPTLLDTQPEEIIAGS</sequence>
<protein>
    <submittedName>
        <fullName evidence="5">Putative CENP-B N-terminal DNA-binding domain-containing protein 5</fullName>
    </submittedName>
</protein>
<dbReference type="Proteomes" id="UP000747542">
    <property type="component" value="Unassembled WGS sequence"/>
</dbReference>
<organism evidence="5 6">
    <name type="scientific">Homarus americanus</name>
    <name type="common">American lobster</name>
    <dbReference type="NCBI Taxonomy" id="6706"/>
    <lineage>
        <taxon>Eukaryota</taxon>
        <taxon>Metazoa</taxon>
        <taxon>Ecdysozoa</taxon>
        <taxon>Arthropoda</taxon>
        <taxon>Crustacea</taxon>
        <taxon>Multicrustacea</taxon>
        <taxon>Malacostraca</taxon>
        <taxon>Eumalacostraca</taxon>
        <taxon>Eucarida</taxon>
        <taxon>Decapoda</taxon>
        <taxon>Pleocyemata</taxon>
        <taxon>Astacidea</taxon>
        <taxon>Nephropoidea</taxon>
        <taxon>Nephropidae</taxon>
        <taxon>Homarus</taxon>
    </lineage>
</organism>
<dbReference type="InterPro" id="IPR007889">
    <property type="entry name" value="HTH_Psq"/>
</dbReference>
<dbReference type="AlphaFoldDB" id="A0A8J5JFS6"/>
<proteinExistence type="predicted"/>
<dbReference type="GO" id="GO:0005634">
    <property type="term" value="C:nucleus"/>
    <property type="evidence" value="ECO:0007669"/>
    <property type="project" value="UniProtKB-SubCell"/>
</dbReference>
<evidence type="ECO:0000313" key="6">
    <source>
        <dbReference type="Proteomes" id="UP000747542"/>
    </source>
</evidence>
<feature type="region of interest" description="Disordered" evidence="3">
    <location>
        <begin position="184"/>
        <end position="204"/>
    </location>
</feature>
<evidence type="ECO:0000256" key="1">
    <source>
        <dbReference type="ARBA" id="ARBA00004123"/>
    </source>
</evidence>
<evidence type="ECO:0000313" key="5">
    <source>
        <dbReference type="EMBL" id="KAG7154780.1"/>
    </source>
</evidence>
<dbReference type="PROSITE" id="PS50960">
    <property type="entry name" value="HTH_PSQ"/>
    <property type="match status" value="1"/>
</dbReference>
<gene>
    <name evidence="5" type="ORF">Hamer_G018509</name>
</gene>
<feature type="domain" description="HTH psq-type" evidence="4">
    <location>
        <begin position="321"/>
        <end position="372"/>
    </location>
</feature>
<feature type="region of interest" description="Disordered" evidence="3">
    <location>
        <begin position="28"/>
        <end position="94"/>
    </location>
</feature>
<evidence type="ECO:0000256" key="3">
    <source>
        <dbReference type="SAM" id="MobiDB-lite"/>
    </source>
</evidence>
<feature type="region of interest" description="Disordered" evidence="3">
    <location>
        <begin position="298"/>
        <end position="328"/>
    </location>
</feature>
<name>A0A8J5JFS6_HOMAM</name>
<dbReference type="EMBL" id="JAHLQT010043933">
    <property type="protein sequence ID" value="KAG7154780.1"/>
    <property type="molecule type" value="Genomic_DNA"/>
</dbReference>
<feature type="DNA-binding region" description="H-T-H motif" evidence="2">
    <location>
        <begin position="348"/>
        <end position="368"/>
    </location>
</feature>
<feature type="region of interest" description="Disordered" evidence="3">
    <location>
        <begin position="126"/>
        <end position="171"/>
    </location>
</feature>
<dbReference type="SUPFAM" id="SSF46689">
    <property type="entry name" value="Homeodomain-like"/>
    <property type="match status" value="1"/>
</dbReference>
<dbReference type="InterPro" id="IPR009057">
    <property type="entry name" value="Homeodomain-like_sf"/>
</dbReference>
<keyword evidence="6" id="KW-1185">Reference proteome</keyword>
<keyword evidence="2" id="KW-0539">Nucleus</keyword>
<evidence type="ECO:0000256" key="2">
    <source>
        <dbReference type="PROSITE-ProRule" id="PRU00320"/>
    </source>
</evidence>
<evidence type="ECO:0000259" key="4">
    <source>
        <dbReference type="PROSITE" id="PS50960"/>
    </source>
</evidence>
<comment type="caution">
    <text evidence="5">The sequence shown here is derived from an EMBL/GenBank/DDBJ whole genome shotgun (WGS) entry which is preliminary data.</text>
</comment>
<feature type="compositionally biased region" description="Basic and acidic residues" evidence="3">
    <location>
        <begin position="131"/>
        <end position="152"/>
    </location>
</feature>
<accession>A0A8J5JFS6</accession>